<evidence type="ECO:0000313" key="2">
    <source>
        <dbReference type="EMBL" id="SEH66494.1"/>
    </source>
</evidence>
<feature type="region of interest" description="Disordered" evidence="1">
    <location>
        <begin position="322"/>
        <end position="346"/>
    </location>
</feature>
<gene>
    <name evidence="2" type="ORF">SAMN04489835_2625</name>
</gene>
<accession>A0A1H6JZR8</accession>
<dbReference type="Proteomes" id="UP000182915">
    <property type="component" value="Chromosome I"/>
</dbReference>
<dbReference type="GO" id="GO:0016491">
    <property type="term" value="F:oxidoreductase activity"/>
    <property type="evidence" value="ECO:0007669"/>
    <property type="project" value="InterPro"/>
</dbReference>
<dbReference type="InterPro" id="IPR050627">
    <property type="entry name" value="Nitroreductase/BluB"/>
</dbReference>
<dbReference type="SUPFAM" id="SSF55469">
    <property type="entry name" value="FMN-dependent nitroreductase-like"/>
    <property type="match status" value="2"/>
</dbReference>
<dbReference type="AlphaFoldDB" id="A0A1H6JZR8"/>
<name>A0A1H6JZR8_MYCRU</name>
<evidence type="ECO:0000313" key="3">
    <source>
        <dbReference type="Proteomes" id="UP000182915"/>
    </source>
</evidence>
<dbReference type="NCBIfam" id="NF047509">
    <property type="entry name" value="Rv3131_FMN_oxido"/>
    <property type="match status" value="1"/>
</dbReference>
<dbReference type="PANTHER" id="PTHR23026:SF123">
    <property type="entry name" value="NAD(P)H NITROREDUCTASE RV3131-RELATED"/>
    <property type="match status" value="1"/>
</dbReference>
<dbReference type="STRING" id="370526.SAMN04489835_2625"/>
<dbReference type="EMBL" id="LT629971">
    <property type="protein sequence ID" value="SEH66494.1"/>
    <property type="molecule type" value="Genomic_DNA"/>
</dbReference>
<sequence>MALLPPTMHGEDEDMNGCAVETEVLVKAVGVACRAPSLHNTQPWRWAIDGDTVHLFLDKTRVLYSTDRSGREALLACGAVLDHFRVAMAAAGWAADVDRYPDPNDTTHLATFRFTPLEPLTDVHGRRADAIMIRRTDRLPFSAPADWGAVEQLLHQTITSDAVHLDVIADELRPELVEASRLTESLRFYDSSYHEELQWWTAPFAATQGIPRNELPTAAEGDRVDIGRRFPMPLDERDRRRTYGTDRSKVVVLSTRDSDRASVLECGEMLSAVLLEATVAGLATCTLSHVTELAASREVVACLIGRATTPQLLIRVGSAPAIEQHPPATPRRPLSEVLEVRNSSRH</sequence>
<dbReference type="Gene3D" id="3.40.109.10">
    <property type="entry name" value="NADH Oxidase"/>
    <property type="match status" value="1"/>
</dbReference>
<evidence type="ECO:0000256" key="1">
    <source>
        <dbReference type="SAM" id="MobiDB-lite"/>
    </source>
</evidence>
<organism evidence="2 3">
    <name type="scientific">Mycolicibacterium rutilum</name>
    <name type="common">Mycobacterium rutilum</name>
    <dbReference type="NCBI Taxonomy" id="370526"/>
    <lineage>
        <taxon>Bacteria</taxon>
        <taxon>Bacillati</taxon>
        <taxon>Actinomycetota</taxon>
        <taxon>Actinomycetes</taxon>
        <taxon>Mycobacteriales</taxon>
        <taxon>Mycobacteriaceae</taxon>
        <taxon>Mycolicibacterium</taxon>
    </lineage>
</organism>
<dbReference type="InterPro" id="IPR000415">
    <property type="entry name" value="Nitroreductase-like"/>
</dbReference>
<evidence type="ECO:0008006" key="4">
    <source>
        <dbReference type="Google" id="ProtNLM"/>
    </source>
</evidence>
<protein>
    <recommendedName>
        <fullName evidence="4">Nitroreductase family protein</fullName>
    </recommendedName>
</protein>
<dbReference type="PANTHER" id="PTHR23026">
    <property type="entry name" value="NADPH NITROREDUCTASE"/>
    <property type="match status" value="1"/>
</dbReference>
<proteinExistence type="predicted"/>
<reference evidence="3" key="1">
    <citation type="submission" date="2016-10" db="EMBL/GenBank/DDBJ databases">
        <authorList>
            <person name="Varghese N."/>
            <person name="Submissions S."/>
        </authorList>
    </citation>
    <scope>NUCLEOTIDE SEQUENCE [LARGE SCALE GENOMIC DNA]</scope>
    <source>
        <strain evidence="3">DSM 45405</strain>
    </source>
</reference>
<keyword evidence="3" id="KW-1185">Reference proteome</keyword>